<organism evidence="2 3">
    <name type="scientific">Lasius platythorax</name>
    <dbReference type="NCBI Taxonomy" id="488582"/>
    <lineage>
        <taxon>Eukaryota</taxon>
        <taxon>Metazoa</taxon>
        <taxon>Ecdysozoa</taxon>
        <taxon>Arthropoda</taxon>
        <taxon>Hexapoda</taxon>
        <taxon>Insecta</taxon>
        <taxon>Pterygota</taxon>
        <taxon>Neoptera</taxon>
        <taxon>Endopterygota</taxon>
        <taxon>Hymenoptera</taxon>
        <taxon>Apocrita</taxon>
        <taxon>Aculeata</taxon>
        <taxon>Formicoidea</taxon>
        <taxon>Formicidae</taxon>
        <taxon>Formicinae</taxon>
        <taxon>Lasius</taxon>
        <taxon>Lasius</taxon>
    </lineage>
</organism>
<reference evidence="2 3" key="1">
    <citation type="submission" date="2024-04" db="EMBL/GenBank/DDBJ databases">
        <authorList>
            <consortium name="Molecular Ecology Group"/>
        </authorList>
    </citation>
    <scope>NUCLEOTIDE SEQUENCE [LARGE SCALE GENOMIC DNA]</scope>
</reference>
<feature type="compositionally biased region" description="Basic and acidic residues" evidence="1">
    <location>
        <begin position="72"/>
        <end position="106"/>
    </location>
</feature>
<protein>
    <submittedName>
        <fullName evidence="2">Uncharacterized protein</fullName>
    </submittedName>
</protein>
<dbReference type="AlphaFoldDB" id="A0AAV2N150"/>
<feature type="compositionally biased region" description="Acidic residues" evidence="1">
    <location>
        <begin position="43"/>
        <end position="53"/>
    </location>
</feature>
<feature type="compositionally biased region" description="Polar residues" evidence="1">
    <location>
        <begin position="1"/>
        <end position="11"/>
    </location>
</feature>
<accession>A0AAV2N150</accession>
<dbReference type="Proteomes" id="UP001497644">
    <property type="component" value="Chromosome 1"/>
</dbReference>
<dbReference type="EMBL" id="OZ034824">
    <property type="protein sequence ID" value="CAL1673378.1"/>
    <property type="molecule type" value="Genomic_DNA"/>
</dbReference>
<proteinExistence type="predicted"/>
<evidence type="ECO:0000313" key="3">
    <source>
        <dbReference type="Proteomes" id="UP001497644"/>
    </source>
</evidence>
<feature type="region of interest" description="Disordered" evidence="1">
    <location>
        <begin position="1"/>
        <end position="115"/>
    </location>
</feature>
<evidence type="ECO:0000313" key="2">
    <source>
        <dbReference type="EMBL" id="CAL1673378.1"/>
    </source>
</evidence>
<keyword evidence="3" id="KW-1185">Reference proteome</keyword>
<name>A0AAV2N150_9HYME</name>
<feature type="compositionally biased region" description="Basic and acidic residues" evidence="1">
    <location>
        <begin position="29"/>
        <end position="42"/>
    </location>
</feature>
<sequence length="139" mass="15895">MTKLSQQTFSQENKEGKDTSNSFCQVLQIKEESDVPIKRESGVDEEAEIESVGESEVNKKTTHSPTLIFPTLKKEKDIKHKKDVKKESVKTEHRDPAHRTRQKDGGIGDCEDTTQPGDLKFTPMFLCGWNRLLGKREYK</sequence>
<gene>
    <name evidence="2" type="ORF">LPLAT_LOCUS286</name>
</gene>
<evidence type="ECO:0000256" key="1">
    <source>
        <dbReference type="SAM" id="MobiDB-lite"/>
    </source>
</evidence>